<protein>
    <recommendedName>
        <fullName evidence="6">Phosphoenolpyruvate carboxykinase (ATP)</fullName>
    </recommendedName>
</protein>
<evidence type="ECO:0000313" key="4">
    <source>
        <dbReference type="EMBL" id="BBP91728.1"/>
    </source>
</evidence>
<keyword evidence="2" id="KW-0456">Lyase</keyword>
<evidence type="ECO:0008006" key="6">
    <source>
        <dbReference type="Google" id="ProtNLM"/>
    </source>
</evidence>
<keyword evidence="1" id="KW-0312">Gluconeogenesis</keyword>
<sequence>MNSVDLKEDLQSLLSLENTHQNLSVPKLVEKILARNEGVLTSTGAVRATTGAYTGRSPKDKFIVKEESSEHKIDWGQVNQPISKEAFDRLYTKVVSY</sequence>
<name>A0A5S9MFB4_BACIA</name>
<dbReference type="EMBL" id="AP021906">
    <property type="protein sequence ID" value="BBP91728.1"/>
    <property type="molecule type" value="Genomic_DNA"/>
</dbReference>
<dbReference type="Gene3D" id="3.40.449.10">
    <property type="entry name" value="Phosphoenolpyruvate Carboxykinase, domain 1"/>
    <property type="match status" value="1"/>
</dbReference>
<dbReference type="GO" id="GO:0005524">
    <property type="term" value="F:ATP binding"/>
    <property type="evidence" value="ECO:0007669"/>
    <property type="project" value="InterPro"/>
</dbReference>
<dbReference type="InterPro" id="IPR001272">
    <property type="entry name" value="PEP_carboxykinase_ATP"/>
</dbReference>
<evidence type="ECO:0000256" key="3">
    <source>
        <dbReference type="ARBA" id="ARBA00023211"/>
    </source>
</evidence>
<dbReference type="InterPro" id="IPR008210">
    <property type="entry name" value="PEP_carboxykinase_N"/>
</dbReference>
<accession>A0A5S9MFB4</accession>
<keyword evidence="3" id="KW-0464">Manganese</keyword>
<dbReference type="GO" id="GO:0004612">
    <property type="term" value="F:phosphoenolpyruvate carboxykinase (ATP) activity"/>
    <property type="evidence" value="ECO:0007669"/>
    <property type="project" value="InterPro"/>
</dbReference>
<evidence type="ECO:0000256" key="2">
    <source>
        <dbReference type="ARBA" id="ARBA00022793"/>
    </source>
</evidence>
<dbReference type="GO" id="GO:0005829">
    <property type="term" value="C:cytosol"/>
    <property type="evidence" value="ECO:0007669"/>
    <property type="project" value="TreeGrafter"/>
</dbReference>
<proteinExistence type="predicted"/>
<dbReference type="GO" id="GO:0006094">
    <property type="term" value="P:gluconeogenesis"/>
    <property type="evidence" value="ECO:0007669"/>
    <property type="project" value="UniProtKB-KW"/>
</dbReference>
<dbReference type="Pfam" id="PF01293">
    <property type="entry name" value="PEPCK_ATP"/>
    <property type="match status" value="1"/>
</dbReference>
<dbReference type="PANTHER" id="PTHR30031">
    <property type="entry name" value="PHOSPHOENOLPYRUVATE CARBOXYKINASE ATP"/>
    <property type="match status" value="1"/>
</dbReference>
<dbReference type="AlphaFoldDB" id="A0A5S9MFB4"/>
<dbReference type="PANTHER" id="PTHR30031:SF0">
    <property type="entry name" value="PHOSPHOENOLPYRUVATE CARBOXYKINASE (ATP)"/>
    <property type="match status" value="1"/>
</dbReference>
<reference evidence="4 5" key="1">
    <citation type="submission" date="2019-12" db="EMBL/GenBank/DDBJ databases">
        <title>Full genome sequence of a Bacillus safensis strain isolated from commercially available natto in Indonesia.</title>
        <authorList>
            <person name="Yoshida M."/>
            <person name="Uomi M."/>
            <person name="Waturangi D."/>
            <person name="Ekaputri J.J."/>
            <person name="Setiamarga D.H.E."/>
        </authorList>
    </citation>
    <scope>NUCLEOTIDE SEQUENCE [LARGE SCALE GENOMIC DNA]</scope>
    <source>
        <strain evidence="4 5">IDN1</strain>
    </source>
</reference>
<organism evidence="4 5">
    <name type="scientific">Bacillus safensis</name>
    <dbReference type="NCBI Taxonomy" id="561879"/>
    <lineage>
        <taxon>Bacteria</taxon>
        <taxon>Bacillati</taxon>
        <taxon>Bacillota</taxon>
        <taxon>Bacilli</taxon>
        <taxon>Bacillales</taxon>
        <taxon>Bacillaceae</taxon>
        <taxon>Bacillus</taxon>
    </lineage>
</organism>
<keyword evidence="2" id="KW-0210">Decarboxylase</keyword>
<gene>
    <name evidence="4" type="ORF">BsIDN1_53460</name>
</gene>
<dbReference type="Proteomes" id="UP000464658">
    <property type="component" value="Chromosome"/>
</dbReference>
<evidence type="ECO:0000256" key="1">
    <source>
        <dbReference type="ARBA" id="ARBA00022432"/>
    </source>
</evidence>
<dbReference type="RefSeq" id="WP_335372920.1">
    <property type="nucleotide sequence ID" value="NZ_JBALSK010000011.1"/>
</dbReference>
<evidence type="ECO:0000313" key="5">
    <source>
        <dbReference type="Proteomes" id="UP000464658"/>
    </source>
</evidence>
<dbReference type="SUPFAM" id="SSF68923">
    <property type="entry name" value="PEP carboxykinase N-terminal domain"/>
    <property type="match status" value="1"/>
</dbReference>